<dbReference type="EMBL" id="JAAAIP010000068">
    <property type="protein sequence ID" value="KAG0326976.1"/>
    <property type="molecule type" value="Genomic_DNA"/>
</dbReference>
<keyword evidence="1 3" id="KW-0238">DNA-binding</keyword>
<dbReference type="GO" id="GO:0000978">
    <property type="term" value="F:RNA polymerase II cis-regulatory region sequence-specific DNA binding"/>
    <property type="evidence" value="ECO:0007669"/>
    <property type="project" value="TreeGrafter"/>
</dbReference>
<evidence type="ECO:0000256" key="2">
    <source>
        <dbReference type="ARBA" id="ARBA00023163"/>
    </source>
</evidence>
<evidence type="ECO:0000256" key="3">
    <source>
        <dbReference type="PROSITE-ProRule" id="PRU00267"/>
    </source>
</evidence>
<dbReference type="AlphaFoldDB" id="A0A9P6UYY3"/>
<proteinExistence type="predicted"/>
<dbReference type="InterPro" id="IPR036910">
    <property type="entry name" value="HMG_box_dom_sf"/>
</dbReference>
<dbReference type="PROSITE" id="PS50118">
    <property type="entry name" value="HMG_BOX_2"/>
    <property type="match status" value="1"/>
</dbReference>
<evidence type="ECO:0000256" key="4">
    <source>
        <dbReference type="SAM" id="MobiDB-lite"/>
    </source>
</evidence>
<protein>
    <recommendedName>
        <fullName evidence="5">HMG box domain-containing protein</fullName>
    </recommendedName>
</protein>
<dbReference type="OrthoDB" id="6247875at2759"/>
<dbReference type="GO" id="GO:0030154">
    <property type="term" value="P:cell differentiation"/>
    <property type="evidence" value="ECO:0007669"/>
    <property type="project" value="TreeGrafter"/>
</dbReference>
<dbReference type="Proteomes" id="UP000738325">
    <property type="component" value="Unassembled WGS sequence"/>
</dbReference>
<dbReference type="PANTHER" id="PTHR10270:SF161">
    <property type="entry name" value="SEX-DETERMINING REGION Y PROTEIN"/>
    <property type="match status" value="1"/>
</dbReference>
<feature type="DNA-binding region" description="HMG box" evidence="3">
    <location>
        <begin position="228"/>
        <end position="296"/>
    </location>
</feature>
<reference evidence="6" key="1">
    <citation type="journal article" date="2020" name="Fungal Divers.">
        <title>Resolving the Mortierellaceae phylogeny through synthesis of multi-gene phylogenetics and phylogenomics.</title>
        <authorList>
            <person name="Vandepol N."/>
            <person name="Liber J."/>
            <person name="Desiro A."/>
            <person name="Na H."/>
            <person name="Kennedy M."/>
            <person name="Barry K."/>
            <person name="Grigoriev I.V."/>
            <person name="Miller A.N."/>
            <person name="O'Donnell K."/>
            <person name="Stajich J.E."/>
            <person name="Bonito G."/>
        </authorList>
    </citation>
    <scope>NUCLEOTIDE SEQUENCE</scope>
    <source>
        <strain evidence="6">REB-010B</strain>
    </source>
</reference>
<organism evidence="6 7">
    <name type="scientific">Dissophora globulifera</name>
    <dbReference type="NCBI Taxonomy" id="979702"/>
    <lineage>
        <taxon>Eukaryota</taxon>
        <taxon>Fungi</taxon>
        <taxon>Fungi incertae sedis</taxon>
        <taxon>Mucoromycota</taxon>
        <taxon>Mortierellomycotina</taxon>
        <taxon>Mortierellomycetes</taxon>
        <taxon>Mortierellales</taxon>
        <taxon>Mortierellaceae</taxon>
        <taxon>Dissophora</taxon>
    </lineage>
</organism>
<name>A0A9P6UYY3_9FUNG</name>
<dbReference type="SUPFAM" id="SSF47095">
    <property type="entry name" value="HMG-box"/>
    <property type="match status" value="1"/>
</dbReference>
<feature type="region of interest" description="Disordered" evidence="4">
    <location>
        <begin position="381"/>
        <end position="400"/>
    </location>
</feature>
<sequence>MLSARSSESVSTNAMEVDGTTKEHENIIYGEISISHPQSASRANVASERPALLSRLHFDPFASDTSAFATLLSESAMDITSDSSYPFSEYACEDNSLFHLDINDAQLTSSDSSQQEVCTLTSPVDHTLPTVPQWSELYRRERPSRRDSSTSAISGQMSGLKLSSLIIDTRHTTITRSGTSDTATTASPFPVSVGNPAALTSMTSVYFPPSASALHQKRRKAKKYALRVPRPRNCFMLYRSKVRPMIMVELGKINNKEISKIAADRWRNETESVKAWYRTMAKQGKDEHAKHNPGYKYTPNKKLMVAATAVTATATISLYGIDPLKSEDGYGDMDAEYASDIELTLKRRSRRHGQSTSQSNTCTNRSTKRVKLTDHILRSKKTQESSGWYHGRRPSAKVNGAQCGEIKSAHSRSNRSEGQAFHHTHVFSDHRMSATDGPLAPMPLSELDCASGAMSMACYSPIDQHLYLAIQQHENMQSVQRHQQQHPQQQQQQQRQQLRSTQSFTPGSVTLDHSSTDSSLYNLSADANASSATLVDQINTWMTHRYTDPNAVIEHLRLTAPDTICAEGGQALMGKATHLCGCVDAPPTSASNNNGNDDTKRVGHLCAADKELPSLPLEATKNYDTNVVLSRLYDQYNSSSVWPPIPLQGFPVQFFTVKGPEAISMTTTVMEGGRGECTELWQQHAQQVRLPQQEQHCPQQEYLIRPVHPNGFMSFAEAGQESLSTIGIFSWPSEGAGVGADSLQ</sequence>
<keyword evidence="3" id="KW-0539">Nucleus</keyword>
<dbReference type="GO" id="GO:0005634">
    <property type="term" value="C:nucleus"/>
    <property type="evidence" value="ECO:0007669"/>
    <property type="project" value="UniProtKB-UniRule"/>
</dbReference>
<evidence type="ECO:0000256" key="1">
    <source>
        <dbReference type="ARBA" id="ARBA00023125"/>
    </source>
</evidence>
<gene>
    <name evidence="6" type="ORF">BGZ99_008633</name>
</gene>
<feature type="domain" description="HMG box" evidence="5">
    <location>
        <begin position="228"/>
        <end position="296"/>
    </location>
</feature>
<accession>A0A9P6UYY3</accession>
<dbReference type="GO" id="GO:0001228">
    <property type="term" value="F:DNA-binding transcription activator activity, RNA polymerase II-specific"/>
    <property type="evidence" value="ECO:0007669"/>
    <property type="project" value="TreeGrafter"/>
</dbReference>
<dbReference type="SMART" id="SM00398">
    <property type="entry name" value="HMG"/>
    <property type="match status" value="1"/>
</dbReference>
<comment type="caution">
    <text evidence="6">The sequence shown here is derived from an EMBL/GenBank/DDBJ whole genome shotgun (WGS) entry which is preliminary data.</text>
</comment>
<keyword evidence="2" id="KW-0804">Transcription</keyword>
<keyword evidence="7" id="KW-1185">Reference proteome</keyword>
<dbReference type="PANTHER" id="PTHR10270">
    <property type="entry name" value="SOX TRANSCRIPTION FACTOR"/>
    <property type="match status" value="1"/>
</dbReference>
<feature type="region of interest" description="Disordered" evidence="4">
    <location>
        <begin position="346"/>
        <end position="375"/>
    </location>
</feature>
<dbReference type="InterPro" id="IPR050140">
    <property type="entry name" value="SRY-related_HMG-box_TF-like"/>
</dbReference>
<dbReference type="InterPro" id="IPR009071">
    <property type="entry name" value="HMG_box_dom"/>
</dbReference>
<evidence type="ECO:0000313" key="6">
    <source>
        <dbReference type="EMBL" id="KAG0326976.1"/>
    </source>
</evidence>
<evidence type="ECO:0000313" key="7">
    <source>
        <dbReference type="Proteomes" id="UP000738325"/>
    </source>
</evidence>
<feature type="compositionally biased region" description="Polar residues" evidence="4">
    <location>
        <begin position="498"/>
        <end position="516"/>
    </location>
</feature>
<dbReference type="Gene3D" id="1.10.30.10">
    <property type="entry name" value="High mobility group box domain"/>
    <property type="match status" value="1"/>
</dbReference>
<dbReference type="CDD" id="cd01389">
    <property type="entry name" value="HMG-box_ROX1-like"/>
    <property type="match status" value="1"/>
</dbReference>
<dbReference type="Pfam" id="PF00505">
    <property type="entry name" value="HMG_box"/>
    <property type="match status" value="1"/>
</dbReference>
<evidence type="ECO:0000259" key="5">
    <source>
        <dbReference type="PROSITE" id="PS50118"/>
    </source>
</evidence>
<feature type="region of interest" description="Disordered" evidence="4">
    <location>
        <begin position="477"/>
        <end position="516"/>
    </location>
</feature>
<feature type="compositionally biased region" description="Low complexity" evidence="4">
    <location>
        <begin position="480"/>
        <end position="497"/>
    </location>
</feature>
<feature type="compositionally biased region" description="Polar residues" evidence="4">
    <location>
        <begin position="354"/>
        <end position="365"/>
    </location>
</feature>